<dbReference type="PIRSF" id="PIRSF001589">
    <property type="entry name" value="Asn_synthetase_glu-h"/>
    <property type="match status" value="1"/>
</dbReference>
<dbReference type="CDD" id="cd00712">
    <property type="entry name" value="AsnB"/>
    <property type="match status" value="1"/>
</dbReference>
<gene>
    <name evidence="8" type="primary">asnB</name>
    <name evidence="8" type="ORF">G4V39_10015</name>
</gene>
<dbReference type="PANTHER" id="PTHR43284">
    <property type="entry name" value="ASPARAGINE SYNTHETASE (GLUTAMINE-HYDROLYZING)"/>
    <property type="match status" value="1"/>
</dbReference>
<dbReference type="PROSITE" id="PS51278">
    <property type="entry name" value="GATASE_TYPE_2"/>
    <property type="match status" value="1"/>
</dbReference>
<keyword evidence="5" id="KW-0067">ATP-binding</keyword>
<dbReference type="NCBIfam" id="TIGR01536">
    <property type="entry name" value="asn_synth_AEB"/>
    <property type="match status" value="1"/>
</dbReference>
<dbReference type="GO" id="GO:0005524">
    <property type="term" value="F:ATP binding"/>
    <property type="evidence" value="ECO:0007669"/>
    <property type="project" value="UniProtKB-KW"/>
</dbReference>
<comment type="similarity">
    <text evidence="2">Belongs to the asparagine synthetase family.</text>
</comment>
<keyword evidence="8" id="KW-0436">Ligase</keyword>
<evidence type="ECO:0000256" key="2">
    <source>
        <dbReference type="ARBA" id="ARBA00005752"/>
    </source>
</evidence>
<proteinExistence type="inferred from homology"/>
<evidence type="ECO:0000256" key="1">
    <source>
        <dbReference type="ARBA" id="ARBA00005187"/>
    </source>
</evidence>
<keyword evidence="9" id="KW-1185">Reference proteome</keyword>
<keyword evidence="6" id="KW-0315">Glutamine amidotransferase</keyword>
<evidence type="ECO:0000313" key="9">
    <source>
        <dbReference type="Proteomes" id="UP000502179"/>
    </source>
</evidence>
<evidence type="ECO:0000256" key="5">
    <source>
        <dbReference type="ARBA" id="ARBA00022840"/>
    </source>
</evidence>
<reference evidence="8 9" key="1">
    <citation type="submission" date="2020-02" db="EMBL/GenBank/DDBJ databases">
        <title>Genome analysis of Thermosulfuriphilus ammonigenes ST65T, an anaerobic thermophilic chemolithoautotrophic bacterium isolated from a deep-sea hydrothermal vent.</title>
        <authorList>
            <person name="Slobodkina G."/>
            <person name="Allioux M."/>
            <person name="Merkel A."/>
            <person name="Alain K."/>
            <person name="Jebbar M."/>
            <person name="Slobodkin A."/>
        </authorList>
    </citation>
    <scope>NUCLEOTIDE SEQUENCE [LARGE SCALE GENOMIC DNA]</scope>
    <source>
        <strain evidence="8 9">ST65</strain>
    </source>
</reference>
<comment type="catalytic activity">
    <reaction evidence="7">
        <text>L-aspartate + L-glutamine + ATP + H2O = L-asparagine + L-glutamate + AMP + diphosphate + H(+)</text>
        <dbReference type="Rhea" id="RHEA:12228"/>
        <dbReference type="ChEBI" id="CHEBI:15377"/>
        <dbReference type="ChEBI" id="CHEBI:15378"/>
        <dbReference type="ChEBI" id="CHEBI:29985"/>
        <dbReference type="ChEBI" id="CHEBI:29991"/>
        <dbReference type="ChEBI" id="CHEBI:30616"/>
        <dbReference type="ChEBI" id="CHEBI:33019"/>
        <dbReference type="ChEBI" id="CHEBI:58048"/>
        <dbReference type="ChEBI" id="CHEBI:58359"/>
        <dbReference type="ChEBI" id="CHEBI:456215"/>
        <dbReference type="EC" id="6.3.5.4"/>
    </reaction>
</comment>
<dbReference type="InterPro" id="IPR001962">
    <property type="entry name" value="Asn_synthase"/>
</dbReference>
<dbReference type="InterPro" id="IPR033738">
    <property type="entry name" value="AsnB_N"/>
</dbReference>
<dbReference type="RefSeq" id="WP_166032804.1">
    <property type="nucleotide sequence ID" value="NZ_CP048877.1"/>
</dbReference>
<dbReference type="CDD" id="cd01991">
    <property type="entry name" value="Asn_synthase_B_C"/>
    <property type="match status" value="1"/>
</dbReference>
<organism evidence="8 9">
    <name type="scientific">Thermosulfuriphilus ammonigenes</name>
    <dbReference type="NCBI Taxonomy" id="1936021"/>
    <lineage>
        <taxon>Bacteria</taxon>
        <taxon>Pseudomonadati</taxon>
        <taxon>Thermodesulfobacteriota</taxon>
        <taxon>Thermodesulfobacteria</taxon>
        <taxon>Thermodesulfobacteriales</taxon>
        <taxon>Thermodesulfobacteriaceae</taxon>
        <taxon>Thermosulfuriphilus</taxon>
    </lineage>
</organism>
<dbReference type="Pfam" id="PF13537">
    <property type="entry name" value="GATase_7"/>
    <property type="match status" value="1"/>
</dbReference>
<dbReference type="InterPro" id="IPR017932">
    <property type="entry name" value="GATase_2_dom"/>
</dbReference>
<evidence type="ECO:0000256" key="4">
    <source>
        <dbReference type="ARBA" id="ARBA00022741"/>
    </source>
</evidence>
<dbReference type="InterPro" id="IPR014729">
    <property type="entry name" value="Rossmann-like_a/b/a_fold"/>
</dbReference>
<dbReference type="Pfam" id="PF00733">
    <property type="entry name" value="Asn_synthase"/>
    <property type="match status" value="1"/>
</dbReference>
<evidence type="ECO:0000256" key="3">
    <source>
        <dbReference type="ARBA" id="ARBA00012737"/>
    </source>
</evidence>
<dbReference type="GO" id="GO:0006529">
    <property type="term" value="P:asparagine biosynthetic process"/>
    <property type="evidence" value="ECO:0007669"/>
    <property type="project" value="InterPro"/>
</dbReference>
<dbReference type="EC" id="6.3.5.4" evidence="3"/>
<dbReference type="InterPro" id="IPR051786">
    <property type="entry name" value="ASN_synthetase/amidase"/>
</dbReference>
<dbReference type="InterPro" id="IPR029055">
    <property type="entry name" value="Ntn_hydrolases_N"/>
</dbReference>
<dbReference type="KEGG" id="tav:G4V39_10015"/>
<keyword evidence="4" id="KW-0547">Nucleotide-binding</keyword>
<dbReference type="GO" id="GO:0004066">
    <property type="term" value="F:asparagine synthase (glutamine-hydrolyzing) activity"/>
    <property type="evidence" value="ECO:0007669"/>
    <property type="project" value="UniProtKB-EC"/>
</dbReference>
<comment type="pathway">
    <text evidence="1">Amino-acid biosynthesis; L-asparagine biosynthesis; L-asparagine from L-aspartate (L-Gln route): step 1/1.</text>
</comment>
<evidence type="ECO:0000256" key="7">
    <source>
        <dbReference type="ARBA" id="ARBA00048741"/>
    </source>
</evidence>
<dbReference type="Gene3D" id="3.60.20.10">
    <property type="entry name" value="Glutamine Phosphoribosylpyrophosphate, subunit 1, domain 1"/>
    <property type="match status" value="1"/>
</dbReference>
<accession>A0A6G7PYC7</accession>
<name>A0A6G7PYC7_9BACT</name>
<dbReference type="SUPFAM" id="SSF56235">
    <property type="entry name" value="N-terminal nucleophile aminohydrolases (Ntn hydrolases)"/>
    <property type="match status" value="1"/>
</dbReference>
<dbReference type="Gene3D" id="3.40.50.620">
    <property type="entry name" value="HUPs"/>
    <property type="match status" value="2"/>
</dbReference>
<dbReference type="Proteomes" id="UP000502179">
    <property type="component" value="Chromosome"/>
</dbReference>
<evidence type="ECO:0000313" key="8">
    <source>
        <dbReference type="EMBL" id="QIJ72587.1"/>
    </source>
</evidence>
<dbReference type="SUPFAM" id="SSF52402">
    <property type="entry name" value="Adenine nucleotide alpha hydrolases-like"/>
    <property type="match status" value="1"/>
</dbReference>
<dbReference type="PANTHER" id="PTHR43284:SF1">
    <property type="entry name" value="ASPARAGINE SYNTHETASE"/>
    <property type="match status" value="1"/>
</dbReference>
<evidence type="ECO:0000256" key="6">
    <source>
        <dbReference type="ARBA" id="ARBA00022962"/>
    </source>
</evidence>
<dbReference type="InterPro" id="IPR006426">
    <property type="entry name" value="Asn_synth_AEB"/>
</dbReference>
<dbReference type="GO" id="GO:0005829">
    <property type="term" value="C:cytosol"/>
    <property type="evidence" value="ECO:0007669"/>
    <property type="project" value="TreeGrafter"/>
</dbReference>
<dbReference type="AlphaFoldDB" id="A0A6G7PYC7"/>
<dbReference type="EMBL" id="CP048877">
    <property type="protein sequence ID" value="QIJ72587.1"/>
    <property type="molecule type" value="Genomic_DNA"/>
</dbReference>
<sequence length="637" mass="73408">MCGIVGWVDFAGQRPDEVRPLLEKMARILKHRGPDEEGFYLDHLAALGHRRLSIIDLSGGRQPMGDEASGAQIVFNGEIYNFRELRGELSELGHRFLTDSDTETILRAYLEWGPACLHRLRGMFAFAIWDPSRRRLFMARDRLGKKPLYYWQKGNLFAFASEIKALLELPGVERRLNPLALDCYFSLGYIPSPRTIFNEIKKLPPAHYLLLSEGRLEVHRYWRIDFNPQRRSPSEALSEFWDLLREAVSCRLISEVPLGAFLSGGIDSPLVVAMMVRALSEPVLTNSIGFDDPRLNELPVARQVAEHLGTRHREFTVRPQVAEILPRLAWHFDEPLADSSAVPTYYVCLMARKNVTVALSGDGGDEGFGGYTFRYLPHLWESRLRSWLPLPLRGLTFSLLGGVYPRSARLPRPLRLKTFLQNLAVSDARAFYQDLVWLPEEIRQQIYSQRFRRELAGFSPFEIVVPIYQEVEHLDPVSRCQYVDLHLYLPEDVLVKVDRMSMAVSLEVRCPLLDHRLLEFAATLPLDLRVDGKRGKLLLRRAAEEVLPPAVVNRPKQGFSIPEADWLRGELRPLLEKTFEDVDSLLWGYLILPRVEELWRRHLSGRENHSVFLWGLLMFSLWERHYLRAEGLQTETP</sequence>
<protein>
    <recommendedName>
        <fullName evidence="3">asparagine synthase (glutamine-hydrolyzing)</fullName>
        <ecNumber evidence="3">6.3.5.4</ecNumber>
    </recommendedName>
</protein>